<dbReference type="PANTHER" id="PTHR43229">
    <property type="entry name" value="NODULATION PROTEIN J"/>
    <property type="match status" value="1"/>
</dbReference>
<dbReference type="InterPro" id="IPR047817">
    <property type="entry name" value="ABC2_TM_bact-type"/>
</dbReference>
<dbReference type="InterPro" id="IPR000412">
    <property type="entry name" value="ABC_2_transport"/>
</dbReference>
<evidence type="ECO:0000256" key="3">
    <source>
        <dbReference type="ARBA" id="ARBA00022989"/>
    </source>
</evidence>
<evidence type="ECO:0000256" key="1">
    <source>
        <dbReference type="ARBA" id="ARBA00004141"/>
    </source>
</evidence>
<evidence type="ECO:0000256" key="2">
    <source>
        <dbReference type="ARBA" id="ARBA00022692"/>
    </source>
</evidence>
<feature type="transmembrane region" description="Helical" evidence="5">
    <location>
        <begin position="177"/>
        <end position="198"/>
    </location>
</feature>
<dbReference type="InterPro" id="IPR051784">
    <property type="entry name" value="Nod_factor_ABC_transporter"/>
</dbReference>
<feature type="transmembrane region" description="Helical" evidence="5">
    <location>
        <begin position="145"/>
        <end position="171"/>
    </location>
</feature>
<evidence type="ECO:0000313" key="7">
    <source>
        <dbReference type="EMBL" id="KKN23446.1"/>
    </source>
</evidence>
<name>A0A0F9REE0_9ZZZZ</name>
<dbReference type="PANTHER" id="PTHR43229:SF2">
    <property type="entry name" value="NODULATION PROTEIN J"/>
    <property type="match status" value="1"/>
</dbReference>
<dbReference type="GO" id="GO:0043190">
    <property type="term" value="C:ATP-binding cassette (ABC) transporter complex"/>
    <property type="evidence" value="ECO:0007669"/>
    <property type="project" value="InterPro"/>
</dbReference>
<dbReference type="InterPro" id="IPR013525">
    <property type="entry name" value="ABC2_TM"/>
</dbReference>
<keyword evidence="4 5" id="KW-0472">Membrane</keyword>
<sequence>MIWQKMAAFMKRDFSTNISYRLSFFFQFFGIFFSVVTFYFIAKLFGKAATPYLESYGGDYFSFVLIGIAFSDYLGVGLSSFAGTIREGQMLGTLEAMLVTPTRVHTIVLLSSLWQFLLTSIRVLAYILLGVFFFGVNISRPNIPAALLVLILTILAFSSLGIISASFIMVFKRGNPLNWIINSSFTLLGGVLFPITILPDWLQKISYFLPITYSLRAIRHALLQSYSFQALGFDILMLALFSVILLPLSIYAFKLGVRKAKKEGSLTHY</sequence>
<feature type="transmembrane region" description="Helical" evidence="5">
    <location>
        <begin position="120"/>
        <end position="138"/>
    </location>
</feature>
<proteinExistence type="predicted"/>
<keyword evidence="3 5" id="KW-1133">Transmembrane helix</keyword>
<feature type="transmembrane region" description="Helical" evidence="5">
    <location>
        <begin position="235"/>
        <end position="253"/>
    </location>
</feature>
<dbReference type="Pfam" id="PF01061">
    <property type="entry name" value="ABC2_membrane"/>
    <property type="match status" value="1"/>
</dbReference>
<keyword evidence="2 5" id="KW-0812">Transmembrane</keyword>
<dbReference type="AlphaFoldDB" id="A0A0F9REE0"/>
<comment type="caution">
    <text evidence="7">The sequence shown here is derived from an EMBL/GenBank/DDBJ whole genome shotgun (WGS) entry which is preliminary data.</text>
</comment>
<dbReference type="EMBL" id="LAZR01002970">
    <property type="protein sequence ID" value="KKN23446.1"/>
    <property type="molecule type" value="Genomic_DNA"/>
</dbReference>
<organism evidence="7">
    <name type="scientific">marine sediment metagenome</name>
    <dbReference type="NCBI Taxonomy" id="412755"/>
    <lineage>
        <taxon>unclassified sequences</taxon>
        <taxon>metagenomes</taxon>
        <taxon>ecological metagenomes</taxon>
    </lineage>
</organism>
<feature type="transmembrane region" description="Helical" evidence="5">
    <location>
        <begin position="20"/>
        <end position="41"/>
    </location>
</feature>
<evidence type="ECO:0000256" key="5">
    <source>
        <dbReference type="SAM" id="Phobius"/>
    </source>
</evidence>
<accession>A0A0F9REE0</accession>
<reference evidence="7" key="1">
    <citation type="journal article" date="2015" name="Nature">
        <title>Complex archaea that bridge the gap between prokaryotes and eukaryotes.</title>
        <authorList>
            <person name="Spang A."/>
            <person name="Saw J.H."/>
            <person name="Jorgensen S.L."/>
            <person name="Zaremba-Niedzwiedzka K."/>
            <person name="Martijn J."/>
            <person name="Lind A.E."/>
            <person name="van Eijk R."/>
            <person name="Schleper C."/>
            <person name="Guy L."/>
            <person name="Ettema T.J."/>
        </authorList>
    </citation>
    <scope>NUCLEOTIDE SEQUENCE</scope>
</reference>
<protein>
    <recommendedName>
        <fullName evidence="6">ABC transmembrane type-2 domain-containing protein</fullName>
    </recommendedName>
</protein>
<feature type="domain" description="ABC transmembrane type-2" evidence="6">
    <location>
        <begin position="29"/>
        <end position="256"/>
    </location>
</feature>
<comment type="subcellular location">
    <subcellularLocation>
        <location evidence="1">Membrane</location>
        <topology evidence="1">Multi-pass membrane protein</topology>
    </subcellularLocation>
</comment>
<evidence type="ECO:0000259" key="6">
    <source>
        <dbReference type="PROSITE" id="PS51012"/>
    </source>
</evidence>
<dbReference type="PIRSF" id="PIRSF006648">
    <property type="entry name" value="DrrB"/>
    <property type="match status" value="1"/>
</dbReference>
<dbReference type="PROSITE" id="PS51012">
    <property type="entry name" value="ABC_TM2"/>
    <property type="match status" value="1"/>
</dbReference>
<feature type="transmembrane region" description="Helical" evidence="5">
    <location>
        <begin position="61"/>
        <end position="82"/>
    </location>
</feature>
<gene>
    <name evidence="7" type="ORF">LCGC14_0904810</name>
</gene>
<dbReference type="GO" id="GO:0140359">
    <property type="term" value="F:ABC-type transporter activity"/>
    <property type="evidence" value="ECO:0007669"/>
    <property type="project" value="InterPro"/>
</dbReference>
<dbReference type="PRINTS" id="PR00164">
    <property type="entry name" value="ABC2TRNSPORT"/>
</dbReference>
<evidence type="ECO:0000256" key="4">
    <source>
        <dbReference type="ARBA" id="ARBA00023136"/>
    </source>
</evidence>